<gene>
    <name evidence="1" type="ORF">P171DRAFT_521748</name>
</gene>
<proteinExistence type="predicted"/>
<dbReference type="Proteomes" id="UP000799764">
    <property type="component" value="Unassembled WGS sequence"/>
</dbReference>
<accession>A0A9P4UBN7</accession>
<keyword evidence="2" id="KW-1185">Reference proteome</keyword>
<sequence>MALRSLPPELTITIAELLGPFSSFDLALTCKAHWNLCNTIVQKHKRLFAENRVIDARDASYPYQNHILWDKLKEILNDPNVGEYVREMNLPSSRAIYLDGDAAHDFQLTAQSAKLLQEDVDRFAGAGEQVQDLYRSVDLGHVVPGPSEWDEYVLNGSSEPIIVMLVQHMPYLKAFRFTDLEMSAVFCRCLCAAAVAYNDPVLAPQLPFQHLTTVAVAHWDTEGSCDVEWCQYFCAIPSVRNFVANAMGGDVEPGLVLPEQLPKSNATELVFHYSRFETAALEAIVSNTPFLERFSYDLAGATVDESVTPMPKQDLKALVQHVGHSLQHLLFETPEYGDDFEEDIPEVSLRGFQKLKTLRIDWHLLWPTDTILFDNEEKSDGGFYEEDHETAGADNGFDVRSVLPESLEKLCLTGSFTEEEKELVSRIRDTPSEYTPLLKKIYIRDSSVLLLQDEDVPGIYVNPLMKHLEGHGN</sequence>
<organism evidence="1 2">
    <name type="scientific">Karstenula rhodostoma CBS 690.94</name>
    <dbReference type="NCBI Taxonomy" id="1392251"/>
    <lineage>
        <taxon>Eukaryota</taxon>
        <taxon>Fungi</taxon>
        <taxon>Dikarya</taxon>
        <taxon>Ascomycota</taxon>
        <taxon>Pezizomycotina</taxon>
        <taxon>Dothideomycetes</taxon>
        <taxon>Pleosporomycetidae</taxon>
        <taxon>Pleosporales</taxon>
        <taxon>Massarineae</taxon>
        <taxon>Didymosphaeriaceae</taxon>
        <taxon>Karstenula</taxon>
    </lineage>
</organism>
<evidence type="ECO:0000313" key="2">
    <source>
        <dbReference type="Proteomes" id="UP000799764"/>
    </source>
</evidence>
<dbReference type="AlphaFoldDB" id="A0A9P4UBN7"/>
<comment type="caution">
    <text evidence="1">The sequence shown here is derived from an EMBL/GenBank/DDBJ whole genome shotgun (WGS) entry which is preliminary data.</text>
</comment>
<dbReference type="EMBL" id="MU001501">
    <property type="protein sequence ID" value="KAF2444410.1"/>
    <property type="molecule type" value="Genomic_DNA"/>
</dbReference>
<evidence type="ECO:0000313" key="1">
    <source>
        <dbReference type="EMBL" id="KAF2444410.1"/>
    </source>
</evidence>
<protein>
    <recommendedName>
        <fullName evidence="3">F-box domain-containing protein</fullName>
    </recommendedName>
</protein>
<dbReference type="OrthoDB" id="5304354at2759"/>
<reference evidence="1" key="1">
    <citation type="journal article" date="2020" name="Stud. Mycol.">
        <title>101 Dothideomycetes genomes: a test case for predicting lifestyles and emergence of pathogens.</title>
        <authorList>
            <person name="Haridas S."/>
            <person name="Albert R."/>
            <person name="Binder M."/>
            <person name="Bloem J."/>
            <person name="Labutti K."/>
            <person name="Salamov A."/>
            <person name="Andreopoulos B."/>
            <person name="Baker S."/>
            <person name="Barry K."/>
            <person name="Bills G."/>
            <person name="Bluhm B."/>
            <person name="Cannon C."/>
            <person name="Castanera R."/>
            <person name="Culley D."/>
            <person name="Daum C."/>
            <person name="Ezra D."/>
            <person name="Gonzalez J."/>
            <person name="Henrissat B."/>
            <person name="Kuo A."/>
            <person name="Liang C."/>
            <person name="Lipzen A."/>
            <person name="Lutzoni F."/>
            <person name="Magnuson J."/>
            <person name="Mondo S."/>
            <person name="Nolan M."/>
            <person name="Ohm R."/>
            <person name="Pangilinan J."/>
            <person name="Park H.-J."/>
            <person name="Ramirez L."/>
            <person name="Alfaro M."/>
            <person name="Sun H."/>
            <person name="Tritt A."/>
            <person name="Yoshinaga Y."/>
            <person name="Zwiers L.-H."/>
            <person name="Turgeon B."/>
            <person name="Goodwin S."/>
            <person name="Spatafora J."/>
            <person name="Crous P."/>
            <person name="Grigoriev I."/>
        </authorList>
    </citation>
    <scope>NUCLEOTIDE SEQUENCE</scope>
    <source>
        <strain evidence="1">CBS 690.94</strain>
    </source>
</reference>
<name>A0A9P4UBN7_9PLEO</name>
<evidence type="ECO:0008006" key="3">
    <source>
        <dbReference type="Google" id="ProtNLM"/>
    </source>
</evidence>